<organism evidence="3 4">
    <name type="scientific">Neolewinella litorea</name>
    <dbReference type="NCBI Taxonomy" id="2562452"/>
    <lineage>
        <taxon>Bacteria</taxon>
        <taxon>Pseudomonadati</taxon>
        <taxon>Bacteroidota</taxon>
        <taxon>Saprospiria</taxon>
        <taxon>Saprospirales</taxon>
        <taxon>Lewinellaceae</taxon>
        <taxon>Neolewinella</taxon>
    </lineage>
</organism>
<dbReference type="AlphaFoldDB" id="A0A4S4NI04"/>
<evidence type="ECO:0000313" key="4">
    <source>
        <dbReference type="Proteomes" id="UP000308528"/>
    </source>
</evidence>
<dbReference type="SUPFAM" id="SSF55874">
    <property type="entry name" value="ATPase domain of HSP90 chaperone/DNA topoisomerase II/histidine kinase"/>
    <property type="match status" value="1"/>
</dbReference>
<name>A0A4S4NI04_9BACT</name>
<dbReference type="PANTHER" id="PTHR34220">
    <property type="entry name" value="SENSOR HISTIDINE KINASE YPDA"/>
    <property type="match status" value="1"/>
</dbReference>
<dbReference type="PANTHER" id="PTHR34220:SF7">
    <property type="entry name" value="SENSOR HISTIDINE KINASE YPDA"/>
    <property type="match status" value="1"/>
</dbReference>
<comment type="caution">
    <text evidence="3">The sequence shown here is derived from an EMBL/GenBank/DDBJ whole genome shotgun (WGS) entry which is preliminary data.</text>
</comment>
<dbReference type="OrthoDB" id="9792992at2"/>
<reference evidence="3 4" key="1">
    <citation type="submission" date="2019-04" db="EMBL/GenBank/DDBJ databases">
        <title>Lewinella litorea sp. nov., isolated from a marine sand.</title>
        <authorList>
            <person name="Yoon J.-H."/>
        </authorList>
    </citation>
    <scope>NUCLEOTIDE SEQUENCE [LARGE SCALE GENOMIC DNA]</scope>
    <source>
        <strain evidence="3 4">HSMS-39</strain>
    </source>
</reference>
<proteinExistence type="predicted"/>
<dbReference type="Gene3D" id="3.30.565.10">
    <property type="entry name" value="Histidine kinase-like ATPase, C-terminal domain"/>
    <property type="match status" value="1"/>
</dbReference>
<sequence length="343" mass="38258">MKPLDYSRIARQALAWVGVWVVVFLVLGGGFATPVRGIFRLLPLLLAIALVVAVNGAVLLPRLYFTGRRGWFVLAGAVLVLALSFFLQYGMAPDRAFPIRFGRGARAAGPGMATLRYLLPLATAFLGSSLFEVMRYAGYQEKQAVQAQREQLATELKFLKSQVNPHFLFNSLNNIYTLTLLRDEQASESLLRLSGMLRYMLYDSETEAVPLGREIEYIRNYISLRRLKDSRNMNIRADLDESRPQLPIAPLLLIPFVENAFKHSRVEDLPDAFVHVSLSTTPGGIRFAVENTVPVVPSPVDSVGGIGLDNVRKRLALLYPDRHALQVIDQGRRFSVSLSLELS</sequence>
<evidence type="ECO:0000256" key="1">
    <source>
        <dbReference type="SAM" id="Phobius"/>
    </source>
</evidence>
<dbReference type="RefSeq" id="WP_136459475.1">
    <property type="nucleotide sequence ID" value="NZ_SRSF01000004.1"/>
</dbReference>
<keyword evidence="3" id="KW-0808">Transferase</keyword>
<keyword evidence="1" id="KW-0472">Membrane</keyword>
<feature type="transmembrane region" description="Helical" evidence="1">
    <location>
        <begin position="72"/>
        <end position="92"/>
    </location>
</feature>
<keyword evidence="1" id="KW-0812">Transmembrane</keyword>
<feature type="transmembrane region" description="Helical" evidence="1">
    <location>
        <begin position="12"/>
        <end position="32"/>
    </location>
</feature>
<dbReference type="Pfam" id="PF06580">
    <property type="entry name" value="His_kinase"/>
    <property type="match status" value="1"/>
</dbReference>
<feature type="transmembrane region" description="Helical" evidence="1">
    <location>
        <begin position="38"/>
        <end position="60"/>
    </location>
</feature>
<keyword evidence="3" id="KW-0418">Kinase</keyword>
<keyword evidence="1" id="KW-1133">Transmembrane helix</keyword>
<dbReference type="InterPro" id="IPR010559">
    <property type="entry name" value="Sig_transdc_His_kin_internal"/>
</dbReference>
<dbReference type="GO" id="GO:0016020">
    <property type="term" value="C:membrane"/>
    <property type="evidence" value="ECO:0007669"/>
    <property type="project" value="InterPro"/>
</dbReference>
<dbReference type="GO" id="GO:0000155">
    <property type="term" value="F:phosphorelay sensor kinase activity"/>
    <property type="evidence" value="ECO:0007669"/>
    <property type="project" value="InterPro"/>
</dbReference>
<dbReference type="InterPro" id="IPR050640">
    <property type="entry name" value="Bact_2-comp_sensor_kinase"/>
</dbReference>
<keyword evidence="4" id="KW-1185">Reference proteome</keyword>
<dbReference type="InterPro" id="IPR036890">
    <property type="entry name" value="HATPase_C_sf"/>
</dbReference>
<protein>
    <submittedName>
        <fullName evidence="3">Histidine kinase</fullName>
    </submittedName>
</protein>
<dbReference type="Proteomes" id="UP000308528">
    <property type="component" value="Unassembled WGS sequence"/>
</dbReference>
<evidence type="ECO:0000313" key="3">
    <source>
        <dbReference type="EMBL" id="THH39342.1"/>
    </source>
</evidence>
<gene>
    <name evidence="3" type="ORF">E4021_11340</name>
</gene>
<evidence type="ECO:0000259" key="2">
    <source>
        <dbReference type="Pfam" id="PF06580"/>
    </source>
</evidence>
<feature type="transmembrane region" description="Helical" evidence="1">
    <location>
        <begin position="112"/>
        <end position="133"/>
    </location>
</feature>
<accession>A0A4S4NI04</accession>
<feature type="domain" description="Signal transduction histidine kinase internal region" evidence="2">
    <location>
        <begin position="154"/>
        <end position="228"/>
    </location>
</feature>
<dbReference type="EMBL" id="SRSF01000004">
    <property type="protein sequence ID" value="THH39342.1"/>
    <property type="molecule type" value="Genomic_DNA"/>
</dbReference>